<evidence type="ECO:0000256" key="3">
    <source>
        <dbReference type="ARBA" id="ARBA00022475"/>
    </source>
</evidence>
<evidence type="ECO:0000256" key="1">
    <source>
        <dbReference type="ARBA" id="ARBA00002598"/>
    </source>
</evidence>
<evidence type="ECO:0000313" key="12">
    <source>
        <dbReference type="Proteomes" id="UP001590950"/>
    </source>
</evidence>
<dbReference type="PANTHER" id="PTHR28259:SF1">
    <property type="entry name" value="FLUORIDE EXPORT PROTEIN 1-RELATED"/>
    <property type="match status" value="1"/>
</dbReference>
<evidence type="ECO:0000256" key="5">
    <source>
        <dbReference type="ARBA" id="ARBA00022989"/>
    </source>
</evidence>
<dbReference type="Pfam" id="PF02537">
    <property type="entry name" value="CRCB"/>
    <property type="match status" value="2"/>
</dbReference>
<keyword evidence="6 10" id="KW-0472">Membrane</keyword>
<comment type="similarity">
    <text evidence="7">Belongs to the fluoride channel Fluc/FEX (TC 1.A.43) family.</text>
</comment>
<name>A0ABR4ATK2_9LECA</name>
<feature type="compositionally biased region" description="Basic and acidic residues" evidence="9">
    <location>
        <begin position="97"/>
        <end position="124"/>
    </location>
</feature>
<feature type="region of interest" description="Disordered" evidence="9">
    <location>
        <begin position="207"/>
        <end position="232"/>
    </location>
</feature>
<evidence type="ECO:0000256" key="6">
    <source>
        <dbReference type="ARBA" id="ARBA00023136"/>
    </source>
</evidence>
<evidence type="ECO:0000313" key="11">
    <source>
        <dbReference type="EMBL" id="KAL2048091.1"/>
    </source>
</evidence>
<evidence type="ECO:0000256" key="4">
    <source>
        <dbReference type="ARBA" id="ARBA00022692"/>
    </source>
</evidence>
<comment type="catalytic activity">
    <reaction evidence="8">
        <text>fluoride(in) = fluoride(out)</text>
        <dbReference type="Rhea" id="RHEA:76159"/>
        <dbReference type="ChEBI" id="CHEBI:17051"/>
    </reaction>
    <physiologicalReaction direction="left-to-right" evidence="8">
        <dbReference type="Rhea" id="RHEA:76160"/>
    </physiologicalReaction>
</comment>
<evidence type="ECO:0000256" key="2">
    <source>
        <dbReference type="ARBA" id="ARBA00004651"/>
    </source>
</evidence>
<evidence type="ECO:0008006" key="13">
    <source>
        <dbReference type="Google" id="ProtNLM"/>
    </source>
</evidence>
<dbReference type="InterPro" id="IPR003691">
    <property type="entry name" value="FluC"/>
</dbReference>
<organism evidence="11 12">
    <name type="scientific">Stereocaulon virgatum</name>
    <dbReference type="NCBI Taxonomy" id="373712"/>
    <lineage>
        <taxon>Eukaryota</taxon>
        <taxon>Fungi</taxon>
        <taxon>Dikarya</taxon>
        <taxon>Ascomycota</taxon>
        <taxon>Pezizomycotina</taxon>
        <taxon>Lecanoromycetes</taxon>
        <taxon>OSLEUM clade</taxon>
        <taxon>Lecanoromycetidae</taxon>
        <taxon>Lecanorales</taxon>
        <taxon>Lecanorineae</taxon>
        <taxon>Stereocaulaceae</taxon>
        <taxon>Stereocaulon</taxon>
    </lineage>
</organism>
<dbReference type="Proteomes" id="UP001590950">
    <property type="component" value="Unassembled WGS sequence"/>
</dbReference>
<comment type="function">
    <text evidence="1">Fluoride channel required for the rapid expulsion of cytoplasmic fluoride.</text>
</comment>
<feature type="transmembrane region" description="Helical" evidence="10">
    <location>
        <begin position="350"/>
        <end position="369"/>
    </location>
</feature>
<feature type="transmembrane region" description="Helical" evidence="10">
    <location>
        <begin position="247"/>
        <end position="268"/>
    </location>
</feature>
<feature type="transmembrane region" description="Helical" evidence="10">
    <location>
        <begin position="303"/>
        <end position="329"/>
    </location>
</feature>
<feature type="region of interest" description="Disordered" evidence="9">
    <location>
        <begin position="1"/>
        <end position="130"/>
    </location>
</feature>
<sequence>MPNEASAESPDTLSQISNVPEEYLNLDELAAPSPVENRLDDPLSVHNNQSETHSEEQQDSQGGSKPLTTGYRDTEVGGNDYANIDEIVGPPLDENPEDRRVHHHHDLEEARSKEQERDRPEHQEQPVLSDLRRRDKHITHLYVTSYLIFFSILGTLARLGLQALTIYPGAPVASSELWANAGGSAIMGYLSEDRSFFRKEWETAAHSASESIPPGAQNHVDDSGKGGSDGSALSAAKKAHQAAKKSIPVFIGLSVGFCGSLTSFSSFIRDIFLALSDDLDTGVFANASRVASSKLPRNAGDSVMAVLAVLTVEVCVCLSALDFGAHLAIALHPIMSKIPSVSTRRVLDPLVVLLAWGCWAGTVLMTIWPPDRPPDRAQSDSKMSAEETWRGKVLFAIVLAPLGCLVRFYAALRLNGLVEWFPVGTFTVNIGGTIILGACWDLQHAPLRGGSLGGGIAGYQALQGVQDGFCGCLTTVSTWVLELKTLQKKHAYFYGGMGVGVGITSLVIIMGTFLWTHGSSQNPGIV</sequence>
<evidence type="ECO:0000256" key="10">
    <source>
        <dbReference type="SAM" id="Phobius"/>
    </source>
</evidence>
<dbReference type="PANTHER" id="PTHR28259">
    <property type="entry name" value="FLUORIDE EXPORT PROTEIN 1-RELATED"/>
    <property type="match status" value="1"/>
</dbReference>
<feature type="compositionally biased region" description="Polar residues" evidence="9">
    <location>
        <begin position="9"/>
        <end position="18"/>
    </location>
</feature>
<keyword evidence="5 10" id="KW-1133">Transmembrane helix</keyword>
<feature type="transmembrane region" description="Helical" evidence="10">
    <location>
        <begin position="141"/>
        <end position="160"/>
    </location>
</feature>
<keyword evidence="4 10" id="KW-0812">Transmembrane</keyword>
<reference evidence="11 12" key="1">
    <citation type="submission" date="2024-09" db="EMBL/GenBank/DDBJ databases">
        <title>Rethinking Asexuality: The Enigmatic Case of Functional Sexual Genes in Lepraria (Stereocaulaceae).</title>
        <authorList>
            <person name="Doellman M."/>
            <person name="Sun Y."/>
            <person name="Barcenas-Pena A."/>
            <person name="Lumbsch H.T."/>
            <person name="Grewe F."/>
        </authorList>
    </citation>
    <scope>NUCLEOTIDE SEQUENCE [LARGE SCALE GENOMIC DNA]</scope>
    <source>
        <strain evidence="11 12">Mercado 3170</strain>
    </source>
</reference>
<feature type="transmembrane region" description="Helical" evidence="10">
    <location>
        <begin position="389"/>
        <end position="410"/>
    </location>
</feature>
<evidence type="ECO:0000256" key="7">
    <source>
        <dbReference type="ARBA" id="ARBA00035120"/>
    </source>
</evidence>
<gene>
    <name evidence="11" type="ORF">N7G274_000002</name>
</gene>
<evidence type="ECO:0000256" key="8">
    <source>
        <dbReference type="ARBA" id="ARBA00035585"/>
    </source>
</evidence>
<proteinExistence type="inferred from homology"/>
<dbReference type="EMBL" id="JBEFKJ010000001">
    <property type="protein sequence ID" value="KAL2048091.1"/>
    <property type="molecule type" value="Genomic_DNA"/>
</dbReference>
<keyword evidence="12" id="KW-1185">Reference proteome</keyword>
<comment type="caution">
    <text evidence="11">The sequence shown here is derived from an EMBL/GenBank/DDBJ whole genome shotgun (WGS) entry which is preliminary data.</text>
</comment>
<evidence type="ECO:0000256" key="9">
    <source>
        <dbReference type="SAM" id="MobiDB-lite"/>
    </source>
</evidence>
<keyword evidence="3" id="KW-1003">Cell membrane</keyword>
<protein>
    <recommendedName>
        <fullName evidence="13">Chromosome condensation protein</fullName>
    </recommendedName>
</protein>
<comment type="subcellular location">
    <subcellularLocation>
        <location evidence="2">Cell membrane</location>
        <topology evidence="2">Multi-pass membrane protein</topology>
    </subcellularLocation>
</comment>
<feature type="transmembrane region" description="Helical" evidence="10">
    <location>
        <begin position="491"/>
        <end position="515"/>
    </location>
</feature>
<accession>A0ABR4ATK2</accession>